<name>A0A1Q9C786_SYMMI</name>
<feature type="transmembrane region" description="Helical" evidence="1">
    <location>
        <begin position="1033"/>
        <end position="1051"/>
    </location>
</feature>
<dbReference type="InterPro" id="IPR032675">
    <property type="entry name" value="LRR_dom_sf"/>
</dbReference>
<dbReference type="GO" id="GO:0003924">
    <property type="term" value="F:GTPase activity"/>
    <property type="evidence" value="ECO:0007669"/>
    <property type="project" value="InterPro"/>
</dbReference>
<dbReference type="InterPro" id="IPR036259">
    <property type="entry name" value="MFS_trans_sf"/>
</dbReference>
<dbReference type="CDD" id="cd14826">
    <property type="entry name" value="SR_alpha_SRX"/>
    <property type="match status" value="1"/>
</dbReference>
<feature type="transmembrane region" description="Helical" evidence="1">
    <location>
        <begin position="841"/>
        <end position="867"/>
    </location>
</feature>
<keyword evidence="5" id="KW-1185">Reference proteome</keyword>
<dbReference type="EMBL" id="LSRX01001563">
    <property type="protein sequence ID" value="OLP78780.1"/>
    <property type="molecule type" value="Genomic_DNA"/>
</dbReference>
<dbReference type="InterPro" id="IPR011012">
    <property type="entry name" value="Longin-like_dom_sf"/>
</dbReference>
<organism evidence="4 5">
    <name type="scientific">Symbiodinium microadriaticum</name>
    <name type="common">Dinoflagellate</name>
    <name type="synonym">Zooxanthella microadriatica</name>
    <dbReference type="NCBI Taxonomy" id="2951"/>
    <lineage>
        <taxon>Eukaryota</taxon>
        <taxon>Sar</taxon>
        <taxon>Alveolata</taxon>
        <taxon>Dinophyceae</taxon>
        <taxon>Suessiales</taxon>
        <taxon>Symbiodiniaceae</taxon>
        <taxon>Symbiodinium</taxon>
    </lineage>
</organism>
<feature type="transmembrane region" description="Helical" evidence="1">
    <location>
        <begin position="769"/>
        <end position="791"/>
    </location>
</feature>
<dbReference type="PANTHER" id="PTHR23244">
    <property type="entry name" value="KELCH REPEAT DOMAIN"/>
    <property type="match status" value="1"/>
</dbReference>
<feature type="transmembrane region" description="Helical" evidence="1">
    <location>
        <begin position="952"/>
        <end position="974"/>
    </location>
</feature>
<dbReference type="InterPro" id="IPR015915">
    <property type="entry name" value="Kelch-typ_b-propeller"/>
</dbReference>
<feature type="transmembrane region" description="Helical" evidence="1">
    <location>
        <begin position="1126"/>
        <end position="1148"/>
    </location>
</feature>
<dbReference type="GO" id="GO:0005785">
    <property type="term" value="C:signal recognition particle receptor complex"/>
    <property type="evidence" value="ECO:0007669"/>
    <property type="project" value="InterPro"/>
</dbReference>
<feature type="transmembrane region" description="Helical" evidence="1">
    <location>
        <begin position="1071"/>
        <end position="1089"/>
    </location>
</feature>
<dbReference type="OrthoDB" id="408665at2759"/>
<proteinExistence type="predicted"/>
<gene>
    <name evidence="4" type="primary">srpr</name>
    <name evidence="4" type="ORF">AK812_SmicGene41012</name>
</gene>
<dbReference type="SUPFAM" id="SSF117281">
    <property type="entry name" value="Kelch motif"/>
    <property type="match status" value="2"/>
</dbReference>
<evidence type="ECO:0000259" key="3">
    <source>
        <dbReference type="Pfam" id="PF04086"/>
    </source>
</evidence>
<comment type="caution">
    <text evidence="4">The sequence shown here is derived from an EMBL/GenBank/DDBJ whole genome shotgun (WGS) entry which is preliminary data.</text>
</comment>
<feature type="transmembrane region" description="Helical" evidence="1">
    <location>
        <begin position="803"/>
        <end position="829"/>
    </location>
</feature>
<dbReference type="GO" id="GO:0005047">
    <property type="term" value="F:signal recognition particle binding"/>
    <property type="evidence" value="ECO:0007669"/>
    <property type="project" value="InterPro"/>
</dbReference>
<feature type="domain" description="Signal recognition particle receptor alpha subunit N-terminal" evidence="3">
    <location>
        <begin position="1461"/>
        <end position="1525"/>
    </location>
</feature>
<protein>
    <submittedName>
        <fullName evidence="4">Signal recognition particle receptor subunit alpha</fullName>
    </submittedName>
</protein>
<sequence>MERLSLPKWWLLCVTATSVRGAPRNRYGHAMAAGDGQLWVFGGSALVEGSDGSSLHEANELWRYNVSGKTWALAEASSPPPPRLGHRMALRLHRALRQENLSPKDNSFWLHGGIGGGHGDGPQNSLYGDLWHCRIGSASASWQRVGVGGPRASHALAFGSGHLWLHGGFGAEGQTKFLDDTWCFNVEEGYWQELQPGPPRQGHVAFFTDGFFWIYRSSGSSSVSDMFRYDAARDRWASVNSGASTLPESRTLHAAAFAEGTLWLHGGTPADNHSSSLGDLWSWRADSGEWSLLISYNSLGHQHMRNFVVGWAISGGLFCAVAVIALPFFTLRTSLWKASACCLCWPFAWSPRRRTDFATTTTLAVLGLSLPVMTFMAFARWMISPGILALDILSGPATSAAYGVTSVTLLCCFRLAMSIRTEDGSGKRQLADPMHLALYLLEADIRLVRLEFLRELHESRAVWPRRQEAENMKTRAGRSALLSHAEVVSWAKAMLREPQPQRVISVSHMWEAPDRRIGVSAYVPPPGYAPAYRRIGVSAQGGFALRSSRKFGQVLGTASFKSQQLLQKAPKSPTTFRYELEKTTFTQPSDFFLLASAHGRAFQEQARELEILELEGLPEAEVDILADTLQPFEALEQLELSRWIQALRKVVLHDCGITDADMPSLTEALCPSCPWISLDLSQNFIGTFDMFHLHFLETCLVNHFVLRKTTFAMKPPFFVAPLLTLLAQDSDAPGRQAWTATHASTVSPTFAAHHPQQGDHLKPSQKPSVLPAVPIFTVFGVAVVIGLIALASKWRDRTCPASFALYVNLLICVQGFINYSSVILCAYPLCMTLGATNAASVSGFFIGVYMTASAVGTTVCWMILNAFPDAWQTGGVKHFLLGGLSCQLLGALGFVKVALDGRDTGDNSWIFFLMAARVLQGFGHGMNDQVMKCCIVKLSPVADRPVHSLNKFVANTLGIGSGPILVALVFFFFFQSPHNEPESAKGSQISIITASLQFWTTSAVLAATAQLYPTMKVVATDSSKAAPARGHQASVLVVSLVMDALRAFIVSGVESATCLLLQEKFAWGSDSIGFCIGVTFCLVVPVYMLHRQYHEAVRDLTLMKIYNTLGILATVLLGAATRPQMILAADSIIFPTIYLAGALNMGILNSNVFPDGSILDANNVMLINGLISNGMGRFGGPVFSRSLIADLGQKAYAVCQALAMVGVLAGQVPRETKAPAESIHNDLQELVLKGNFIQDASAGALFQAWIALHSKGQPASRCSSAAVLDTSEAAVLTRWRKEGTIKLYKLDLQYNLLTRKGIRDLEGRRREGTTLLLGVQKDRRAVAKERVPESSHSDPGADFREIDVKMLIEEDVAPCNPENELRLDVVPGIQPNPDSPAGHLSLARSRALATFASEVTHEGGALATSSACIVSRAILTCPSATSVDTASLPGMIDAFYIFTKRGLLLWSTQLVKVKGNPLDRLIKEVLLEERVGETFANVDAYNLKWKLLNEMDLFFVVVYQGILQMAYLEGLLAMVAKEFVQHGPEPWSRAVAD</sequence>
<evidence type="ECO:0000313" key="5">
    <source>
        <dbReference type="Proteomes" id="UP000186817"/>
    </source>
</evidence>
<dbReference type="Gene3D" id="3.80.10.10">
    <property type="entry name" value="Ribonuclease Inhibitor"/>
    <property type="match status" value="1"/>
</dbReference>
<dbReference type="GO" id="GO:0006886">
    <property type="term" value="P:intracellular protein transport"/>
    <property type="evidence" value="ECO:0007669"/>
    <property type="project" value="InterPro"/>
</dbReference>
<keyword evidence="1" id="KW-1133">Transmembrane helix</keyword>
<feature type="signal peptide" evidence="2">
    <location>
        <begin position="1"/>
        <end position="21"/>
    </location>
</feature>
<dbReference type="PANTHER" id="PTHR23244:SF498">
    <property type="entry name" value="C2 DOMAIN-CONTAINING PROTEIN"/>
    <property type="match status" value="1"/>
</dbReference>
<evidence type="ECO:0000256" key="2">
    <source>
        <dbReference type="SAM" id="SignalP"/>
    </source>
</evidence>
<keyword evidence="4" id="KW-0675">Receptor</keyword>
<feature type="chain" id="PRO_5012593222" evidence="2">
    <location>
        <begin position="22"/>
        <end position="1537"/>
    </location>
</feature>
<feature type="transmembrane region" description="Helical" evidence="1">
    <location>
        <begin position="1101"/>
        <end position="1120"/>
    </location>
</feature>
<dbReference type="InterPro" id="IPR007222">
    <property type="entry name" value="Sig_recog_particle_rcpt_asu_N"/>
</dbReference>
<dbReference type="SUPFAM" id="SSF103473">
    <property type="entry name" value="MFS general substrate transporter"/>
    <property type="match status" value="1"/>
</dbReference>
<dbReference type="SUPFAM" id="SSF52047">
    <property type="entry name" value="RNI-like"/>
    <property type="match status" value="1"/>
</dbReference>
<evidence type="ECO:0000313" key="4">
    <source>
        <dbReference type="EMBL" id="OLP78780.1"/>
    </source>
</evidence>
<reference evidence="4 5" key="1">
    <citation type="submission" date="2016-02" db="EMBL/GenBank/DDBJ databases">
        <title>Genome analysis of coral dinoflagellate symbionts highlights evolutionary adaptations to a symbiotic lifestyle.</title>
        <authorList>
            <person name="Aranda M."/>
            <person name="Li Y."/>
            <person name="Liew Y.J."/>
            <person name="Baumgarten S."/>
            <person name="Simakov O."/>
            <person name="Wilson M."/>
            <person name="Piel J."/>
            <person name="Ashoor H."/>
            <person name="Bougouffa S."/>
            <person name="Bajic V.B."/>
            <person name="Ryu T."/>
            <person name="Ravasi T."/>
            <person name="Bayer T."/>
            <person name="Micklem G."/>
            <person name="Kim H."/>
            <person name="Bhak J."/>
            <person name="Lajeunesse T.C."/>
            <person name="Voolstra C.R."/>
        </authorList>
    </citation>
    <scope>NUCLEOTIDE SEQUENCE [LARGE SCALE GENOMIC DNA]</scope>
    <source>
        <strain evidence="4 5">CCMP2467</strain>
    </source>
</reference>
<feature type="transmembrane region" description="Helical" evidence="1">
    <location>
        <begin position="357"/>
        <end position="379"/>
    </location>
</feature>
<feature type="transmembrane region" description="Helical" evidence="1">
    <location>
        <begin position="1497"/>
        <end position="1520"/>
    </location>
</feature>
<feature type="transmembrane region" description="Helical" evidence="1">
    <location>
        <begin position="989"/>
        <end position="1012"/>
    </location>
</feature>
<accession>A0A1Q9C786</accession>
<dbReference type="GO" id="GO:0005525">
    <property type="term" value="F:GTP binding"/>
    <property type="evidence" value="ECO:0007669"/>
    <property type="project" value="InterPro"/>
</dbReference>
<dbReference type="Pfam" id="PF24681">
    <property type="entry name" value="Kelch_KLHDC2_KLHL20_DRC7"/>
    <property type="match status" value="1"/>
</dbReference>
<dbReference type="SUPFAM" id="SSF64356">
    <property type="entry name" value="SNARE-like"/>
    <property type="match status" value="1"/>
</dbReference>
<dbReference type="Proteomes" id="UP000186817">
    <property type="component" value="Unassembled WGS sequence"/>
</dbReference>
<dbReference type="Pfam" id="PF04086">
    <property type="entry name" value="SRP-alpha_N"/>
    <property type="match status" value="1"/>
</dbReference>
<keyword evidence="1" id="KW-0812">Transmembrane</keyword>
<keyword evidence="2" id="KW-0732">Signal</keyword>
<keyword evidence="1" id="KW-0472">Membrane</keyword>
<feature type="transmembrane region" description="Helical" evidence="1">
    <location>
        <begin position="308"/>
        <end position="329"/>
    </location>
</feature>
<evidence type="ECO:0000256" key="1">
    <source>
        <dbReference type="SAM" id="Phobius"/>
    </source>
</evidence>
<dbReference type="Gene3D" id="3.30.450.60">
    <property type="match status" value="1"/>
</dbReference>
<dbReference type="Gene3D" id="2.120.10.80">
    <property type="entry name" value="Kelch-type beta propeller"/>
    <property type="match status" value="1"/>
</dbReference>